<evidence type="ECO:0000256" key="4">
    <source>
        <dbReference type="SAM" id="MobiDB-lite"/>
    </source>
</evidence>
<comment type="caution">
    <text evidence="7">The sequence shown here is derived from an EMBL/GenBank/DDBJ whole genome shotgun (WGS) entry which is preliminary data.</text>
</comment>
<reference evidence="7" key="1">
    <citation type="submission" date="2023-01" db="EMBL/GenBank/DDBJ databases">
        <title>Genome assembly of the deep-sea coral Lophelia pertusa.</title>
        <authorList>
            <person name="Herrera S."/>
            <person name="Cordes E."/>
        </authorList>
    </citation>
    <scope>NUCLEOTIDE SEQUENCE</scope>
    <source>
        <strain evidence="7">USNM1676648</strain>
        <tissue evidence="7">Polyp</tissue>
    </source>
</reference>
<dbReference type="InterPro" id="IPR012337">
    <property type="entry name" value="RNaseH-like_sf"/>
</dbReference>
<keyword evidence="5" id="KW-0472">Membrane</keyword>
<keyword evidence="5" id="KW-0812">Transmembrane</keyword>
<keyword evidence="5" id="KW-1133">Transmembrane helix</keyword>
<accession>A0A9W9ZG43</accession>
<dbReference type="InterPro" id="IPR013520">
    <property type="entry name" value="Ribonucl_H"/>
</dbReference>
<dbReference type="PANTHER" id="PTHR30231">
    <property type="entry name" value="DNA POLYMERASE III SUBUNIT EPSILON"/>
    <property type="match status" value="1"/>
</dbReference>
<dbReference type="AlphaFoldDB" id="A0A9W9ZG43"/>
<dbReference type="Pfam" id="PF00929">
    <property type="entry name" value="RNase_T"/>
    <property type="match status" value="1"/>
</dbReference>
<dbReference type="GO" id="GO:0008408">
    <property type="term" value="F:3'-5' exonuclease activity"/>
    <property type="evidence" value="ECO:0007669"/>
    <property type="project" value="TreeGrafter"/>
</dbReference>
<dbReference type="EMBL" id="MU826352">
    <property type="protein sequence ID" value="KAJ7380825.1"/>
    <property type="molecule type" value="Genomic_DNA"/>
</dbReference>
<sequence>MEPNKKSSAKCGDILLKGSLVLSCILMLLIVAMFLRMESINRKTEMNELRISKMESCRETVESTPTADHKNEMESSENARNNLEAAVSAQSHKQRRNVAQTPNAPTISLQQIRQEIDKKLSQACTNTDKLCQVGPQGPEGPQGDPGIDGFDGYPGYKGEKGTPGIPGPRGPFGPTGAEGPSGMRGLQGLATISSHFICIVSKKQKPTALLSDTNLRESDQKHNRDRRRYLPISWLVLGALYLSSNSSTANCIGEDGDFKSGSCPSEEEHKQSVSTTPVNSGSLRDISGCFTSSRKTNCAAKKATQLRNSRVDKAKRKLVLDSEDENPQELKKMTRISLKRRSQLHRNKLNSKTRSEAREGTTYETNVGLNLDDDSIVEFLKSTNNLPKSKFQEYETMVPAFIQRHTQPNISYNHSLKYQFVVFDTETTSLGKEAKICQLAAITEDGKTYNEYVLPTCNISNYASRVNKLTVKTVNGQRTLLKENVPVHSVPLSECLQTFISFLSSSTHCHTVLIGHNSSVFDTPTFLRCAGNSHKETLSSKNVFFADSLPLIKTLVKGGNALLNPDGKPCKSNLPTVYKAVFQEEFNAHDALEDVRALHRVLFQSPLQLTIADIVNYSNMKSTSFAFEDMEFLDGRHERMQTFKDKLFSQGDNGLLVKQNTIQKIAESGLCYDDLRNLYNHGGKEALVAILSKAPTSSSSSRSVPRGTKHPATLSKIIQHFQNK</sequence>
<evidence type="ECO:0000313" key="7">
    <source>
        <dbReference type="EMBL" id="KAJ7380825.1"/>
    </source>
</evidence>
<dbReference type="SMART" id="SM00479">
    <property type="entry name" value="EXOIII"/>
    <property type="match status" value="1"/>
</dbReference>
<keyword evidence="2" id="KW-0378">Hydrolase</keyword>
<dbReference type="SUPFAM" id="SSF53098">
    <property type="entry name" value="Ribonuclease H-like"/>
    <property type="match status" value="1"/>
</dbReference>
<dbReference type="Pfam" id="PF25244">
    <property type="entry name" value="PML_C"/>
    <property type="match status" value="1"/>
</dbReference>
<dbReference type="Pfam" id="PF01391">
    <property type="entry name" value="Collagen"/>
    <property type="match status" value="1"/>
</dbReference>
<dbReference type="GO" id="GO:0003676">
    <property type="term" value="F:nucleic acid binding"/>
    <property type="evidence" value="ECO:0007669"/>
    <property type="project" value="InterPro"/>
</dbReference>
<name>A0A9W9ZG43_9CNID</name>
<proteinExistence type="predicted"/>
<dbReference type="InterPro" id="IPR057617">
    <property type="entry name" value="PML_C"/>
</dbReference>
<keyword evidence="3" id="KW-0269">Exonuclease</keyword>
<feature type="transmembrane region" description="Helical" evidence="5">
    <location>
        <begin position="14"/>
        <end position="35"/>
    </location>
</feature>
<evidence type="ECO:0000256" key="1">
    <source>
        <dbReference type="ARBA" id="ARBA00022722"/>
    </source>
</evidence>
<dbReference type="PANTHER" id="PTHR30231:SF4">
    <property type="entry name" value="PROTEIN NEN2"/>
    <property type="match status" value="1"/>
</dbReference>
<feature type="compositionally biased region" description="Low complexity" evidence="4">
    <location>
        <begin position="134"/>
        <end position="148"/>
    </location>
</feature>
<dbReference type="CDD" id="cd06127">
    <property type="entry name" value="DEDDh"/>
    <property type="match status" value="1"/>
</dbReference>
<keyword evidence="1" id="KW-0540">Nuclease</keyword>
<evidence type="ECO:0000256" key="5">
    <source>
        <dbReference type="SAM" id="Phobius"/>
    </source>
</evidence>
<keyword evidence="8" id="KW-1185">Reference proteome</keyword>
<dbReference type="InterPro" id="IPR008160">
    <property type="entry name" value="Collagen"/>
</dbReference>
<dbReference type="Gene3D" id="3.30.420.10">
    <property type="entry name" value="Ribonuclease H-like superfamily/Ribonuclease H"/>
    <property type="match status" value="1"/>
</dbReference>
<dbReference type="InterPro" id="IPR036397">
    <property type="entry name" value="RNaseH_sf"/>
</dbReference>
<organism evidence="7 8">
    <name type="scientific">Desmophyllum pertusum</name>
    <dbReference type="NCBI Taxonomy" id="174260"/>
    <lineage>
        <taxon>Eukaryota</taxon>
        <taxon>Metazoa</taxon>
        <taxon>Cnidaria</taxon>
        <taxon>Anthozoa</taxon>
        <taxon>Hexacorallia</taxon>
        <taxon>Scleractinia</taxon>
        <taxon>Caryophylliina</taxon>
        <taxon>Caryophylliidae</taxon>
        <taxon>Desmophyllum</taxon>
    </lineage>
</organism>
<feature type="region of interest" description="Disordered" evidence="4">
    <location>
        <begin position="134"/>
        <end position="178"/>
    </location>
</feature>
<evidence type="ECO:0000313" key="8">
    <source>
        <dbReference type="Proteomes" id="UP001163046"/>
    </source>
</evidence>
<dbReference type="Proteomes" id="UP001163046">
    <property type="component" value="Unassembled WGS sequence"/>
</dbReference>
<feature type="domain" description="Exonuclease" evidence="6">
    <location>
        <begin position="419"/>
        <end position="611"/>
    </location>
</feature>
<evidence type="ECO:0000259" key="6">
    <source>
        <dbReference type="SMART" id="SM00479"/>
    </source>
</evidence>
<dbReference type="OrthoDB" id="5980496at2759"/>
<evidence type="ECO:0000256" key="3">
    <source>
        <dbReference type="ARBA" id="ARBA00022839"/>
    </source>
</evidence>
<evidence type="ECO:0000256" key="2">
    <source>
        <dbReference type="ARBA" id="ARBA00022801"/>
    </source>
</evidence>
<feature type="region of interest" description="Disordered" evidence="4">
    <location>
        <begin position="260"/>
        <end position="280"/>
    </location>
</feature>
<protein>
    <recommendedName>
        <fullName evidence="6">Exonuclease domain-containing protein</fullName>
    </recommendedName>
</protein>
<gene>
    <name evidence="7" type="ORF">OS493_007215</name>
</gene>